<dbReference type="Proteomes" id="UP000191257">
    <property type="component" value="Chromosome"/>
</dbReference>
<feature type="transmembrane region" description="Helical" evidence="1">
    <location>
        <begin position="99"/>
        <end position="116"/>
    </location>
</feature>
<keyword evidence="1" id="KW-0472">Membrane</keyword>
<name>A0A1V0GQ94_9RHOB</name>
<evidence type="ECO:0000256" key="1">
    <source>
        <dbReference type="SAM" id="Phobius"/>
    </source>
</evidence>
<organism evidence="2 3">
    <name type="scientific">Paracoccus yeei</name>
    <dbReference type="NCBI Taxonomy" id="147645"/>
    <lineage>
        <taxon>Bacteria</taxon>
        <taxon>Pseudomonadati</taxon>
        <taxon>Pseudomonadota</taxon>
        <taxon>Alphaproteobacteria</taxon>
        <taxon>Rhodobacterales</taxon>
        <taxon>Paracoccaceae</taxon>
        <taxon>Paracoccus</taxon>
    </lineage>
</organism>
<accession>A0A1V0GQ94</accession>
<dbReference type="AlphaFoldDB" id="A0A1V0GQ94"/>
<dbReference type="KEGG" id="pye:A6J80_05920"/>
<keyword evidence="1" id="KW-1133">Transmembrane helix</keyword>
<dbReference type="EMBL" id="CP020442">
    <property type="protein sequence ID" value="ARC35980.1"/>
    <property type="molecule type" value="Genomic_DNA"/>
</dbReference>
<evidence type="ECO:0000313" key="2">
    <source>
        <dbReference type="EMBL" id="ARC35980.1"/>
    </source>
</evidence>
<keyword evidence="3" id="KW-1185">Reference proteome</keyword>
<dbReference type="STRING" id="147645.A6J80_05920"/>
<feature type="transmembrane region" description="Helical" evidence="1">
    <location>
        <begin position="155"/>
        <end position="177"/>
    </location>
</feature>
<feature type="transmembrane region" description="Helical" evidence="1">
    <location>
        <begin position="12"/>
        <end position="30"/>
    </location>
</feature>
<protein>
    <recommendedName>
        <fullName evidence="4">Component of SufBCD complex</fullName>
    </recommendedName>
</protein>
<reference evidence="2" key="1">
    <citation type="submission" date="2017-12" db="EMBL/GenBank/DDBJ databases">
        <title>FDA dAtabase for Regulatory Grade micrObial Sequences (FDA-ARGOS): Supporting development and validation of Infectious Disease Dx tests.</title>
        <authorList>
            <person name="Campos J."/>
            <person name="Goldberg B."/>
            <person name="Tallon L."/>
            <person name="Sadzewicz L."/>
            <person name="Sengamalay N."/>
            <person name="Ott S."/>
            <person name="Godinez A."/>
            <person name="Nagaraj S."/>
            <person name="Vyas G."/>
            <person name="Aluvathingal J."/>
            <person name="Nadendla S."/>
            <person name="Geyer C."/>
            <person name="Nandy P."/>
            <person name="Hobson J."/>
            <person name="Sichtig H."/>
        </authorList>
    </citation>
    <scope>NUCLEOTIDE SEQUENCE</scope>
    <source>
        <strain evidence="2">FDAARGOS_252</strain>
    </source>
</reference>
<sequence length="182" mass="19316">MIQAILSILDSRSFGSIWFWLLLVLVWGHAGRRVLGVPVDIAQAARGGDEPAALLLLDWLSLTLPRWRMGPKEGAVLLGLGAFGLSALAVLGFGYGLEMAQALVLLALPLALLLALEVQLARRLSAIVAAAEAGSLPVDRAGRAASSLMRRHRRVVTLASVLAVAATAWRGALWLVAHPFGF</sequence>
<dbReference type="eggNOG" id="ENOG502ZVNE">
    <property type="taxonomic scope" value="Bacteria"/>
</dbReference>
<gene>
    <name evidence="2" type="ORF">A6J80_05920</name>
</gene>
<proteinExistence type="predicted"/>
<evidence type="ECO:0008006" key="4">
    <source>
        <dbReference type="Google" id="ProtNLM"/>
    </source>
</evidence>
<feature type="transmembrane region" description="Helical" evidence="1">
    <location>
        <begin position="75"/>
        <end position="93"/>
    </location>
</feature>
<keyword evidence="1" id="KW-0812">Transmembrane</keyword>
<dbReference type="RefSeq" id="WP_080620819.1">
    <property type="nucleotide sequence ID" value="NZ_CAWMZI010000001.1"/>
</dbReference>
<evidence type="ECO:0000313" key="3">
    <source>
        <dbReference type="Proteomes" id="UP000191257"/>
    </source>
</evidence>